<keyword evidence="5 6" id="KW-0472">Membrane</keyword>
<dbReference type="PIRSF" id="PIRSF038958">
    <property type="entry name" value="PG_synth_SpoVB"/>
    <property type="match status" value="1"/>
</dbReference>
<feature type="transmembrane region" description="Helical" evidence="6">
    <location>
        <begin position="121"/>
        <end position="143"/>
    </location>
</feature>
<evidence type="ECO:0000256" key="3">
    <source>
        <dbReference type="ARBA" id="ARBA00022692"/>
    </source>
</evidence>
<feature type="transmembrane region" description="Helical" evidence="6">
    <location>
        <begin position="370"/>
        <end position="391"/>
    </location>
</feature>
<accession>A0A6N8CVW5</accession>
<comment type="caution">
    <text evidence="7">The sequence shown here is derived from an EMBL/GenBank/DDBJ whole genome shotgun (WGS) entry which is preliminary data.</text>
</comment>
<feature type="transmembrane region" description="Helical" evidence="6">
    <location>
        <begin position="490"/>
        <end position="508"/>
    </location>
</feature>
<keyword evidence="3 6" id="KW-0812">Transmembrane</keyword>
<evidence type="ECO:0000256" key="1">
    <source>
        <dbReference type="ARBA" id="ARBA00004651"/>
    </source>
</evidence>
<feature type="transmembrane region" description="Helical" evidence="6">
    <location>
        <begin position="454"/>
        <end position="478"/>
    </location>
</feature>
<feature type="transmembrane region" description="Helical" evidence="6">
    <location>
        <begin position="330"/>
        <end position="350"/>
    </location>
</feature>
<dbReference type="PANTHER" id="PTHR30250">
    <property type="entry name" value="PST FAMILY PREDICTED COLANIC ACID TRANSPORTER"/>
    <property type="match status" value="1"/>
</dbReference>
<feature type="transmembrane region" description="Helical" evidence="6">
    <location>
        <begin position="188"/>
        <end position="208"/>
    </location>
</feature>
<evidence type="ECO:0000313" key="8">
    <source>
        <dbReference type="Proteomes" id="UP000440978"/>
    </source>
</evidence>
<keyword evidence="8" id="KW-1185">Reference proteome</keyword>
<dbReference type="Pfam" id="PF01943">
    <property type="entry name" value="Polysacc_synt"/>
    <property type="match status" value="1"/>
</dbReference>
<evidence type="ECO:0000256" key="6">
    <source>
        <dbReference type="SAM" id="Phobius"/>
    </source>
</evidence>
<feature type="transmembrane region" description="Helical" evidence="6">
    <location>
        <begin position="79"/>
        <end position="101"/>
    </location>
</feature>
<evidence type="ECO:0000256" key="5">
    <source>
        <dbReference type="ARBA" id="ARBA00023136"/>
    </source>
</evidence>
<proteinExistence type="predicted"/>
<feature type="transmembrane region" description="Helical" evidence="6">
    <location>
        <begin position="289"/>
        <end position="309"/>
    </location>
</feature>
<dbReference type="AlphaFoldDB" id="A0A6N8CVW5"/>
<dbReference type="InterPro" id="IPR050833">
    <property type="entry name" value="Poly_Biosynth_Transport"/>
</dbReference>
<keyword evidence="4 6" id="KW-1133">Transmembrane helix</keyword>
<dbReference type="InterPro" id="IPR024923">
    <property type="entry name" value="PG_synth_SpoVB"/>
</dbReference>
<dbReference type="Proteomes" id="UP000440978">
    <property type="component" value="Unassembled WGS sequence"/>
</dbReference>
<feature type="transmembrane region" description="Helical" evidence="6">
    <location>
        <begin position="164"/>
        <end position="182"/>
    </location>
</feature>
<dbReference type="EMBL" id="WNHB01000017">
    <property type="protein sequence ID" value="MTT32546.1"/>
    <property type="molecule type" value="Genomic_DNA"/>
</dbReference>
<dbReference type="RefSeq" id="WP_155219833.1">
    <property type="nucleotide sequence ID" value="NZ_WNHB01000017.1"/>
</dbReference>
<organism evidence="7 8">
    <name type="scientific">Terrilactibacillus tamarindi</name>
    <dbReference type="NCBI Taxonomy" id="2599694"/>
    <lineage>
        <taxon>Bacteria</taxon>
        <taxon>Bacillati</taxon>
        <taxon>Bacillota</taxon>
        <taxon>Bacilli</taxon>
        <taxon>Bacillales</taxon>
        <taxon>Bacillaceae</taxon>
        <taxon>Terrilactibacillus</taxon>
    </lineage>
</organism>
<dbReference type="GO" id="GO:0005886">
    <property type="term" value="C:plasma membrane"/>
    <property type="evidence" value="ECO:0007669"/>
    <property type="project" value="UniProtKB-SubCell"/>
</dbReference>
<dbReference type="PANTHER" id="PTHR30250:SF21">
    <property type="entry name" value="LIPID II FLIPPASE MURJ"/>
    <property type="match status" value="1"/>
</dbReference>
<evidence type="ECO:0000313" key="7">
    <source>
        <dbReference type="EMBL" id="MTT32546.1"/>
    </source>
</evidence>
<reference evidence="7 8" key="1">
    <citation type="submission" date="2019-11" db="EMBL/GenBank/DDBJ databases">
        <title>Terrilactibacillus tamarindus sp. nov. BCM23-1 isolated from bark of Tamarindus indica.</title>
        <authorList>
            <person name="Kingkaew E."/>
            <person name="Tanasupawat S."/>
        </authorList>
    </citation>
    <scope>NUCLEOTIDE SEQUENCE [LARGE SCALE GENOMIC DNA]</scope>
    <source>
        <strain evidence="7 8">BCM23-1</strain>
    </source>
</reference>
<feature type="transmembrane region" description="Helical" evidence="6">
    <location>
        <begin position="7"/>
        <end position="29"/>
    </location>
</feature>
<evidence type="ECO:0000256" key="4">
    <source>
        <dbReference type="ARBA" id="ARBA00022989"/>
    </source>
</evidence>
<dbReference type="InterPro" id="IPR002797">
    <property type="entry name" value="Polysacc_synth"/>
</dbReference>
<feature type="transmembrane region" description="Helical" evidence="6">
    <location>
        <begin position="35"/>
        <end position="58"/>
    </location>
</feature>
<feature type="transmembrane region" description="Helical" evidence="6">
    <location>
        <begin position="239"/>
        <end position="259"/>
    </location>
</feature>
<comment type="subcellular location">
    <subcellularLocation>
        <location evidence="1">Cell membrane</location>
        <topology evidence="1">Multi-pass membrane protein</topology>
    </subcellularLocation>
</comment>
<protein>
    <submittedName>
        <fullName evidence="7">Oligosaccharide flippase family protein</fullName>
    </submittedName>
</protein>
<dbReference type="OrthoDB" id="9775950at2"/>
<sequence>MIRGTLILTVATFLSKMLGIVFVIPFTALVGNDGVFLYSIAYIPYSIILSISTLGLPLAVSKFVAKYNAMGDYHTGRRLFKTGLLMMSLSGLIGFLFLFIFAPKITGLMDADGHNLNDMVLVIRVVSISILIVPSMSLIRGYFQGYQSMGPTAVSQVVEQVARIVFILLGSFLVIKVFHGSVRTASAMATFAAFVGAVAGLYVMLLFWMKRRHRFNELDDRSLNSKNTSLSLSKMYKELLSYAVSFVAVGIAMQVYQLIDQYTIFRFLHLGVETMTSYYAALSMNDQKIIMIPVSLATALAVSVVPSMITSYAEGDQRGLHKKITQALQFVIFLTLPAAAGLSILGYMIHGLFYTVDPKDLTIGGHILRWYAPTALFFALFSVTASILQGINRQRVTLYSLLVGVLFKLIFNPICMILFGMVGPIIATNIGYCASILINLYAIKRQTGYNFTFIAKRTILISIFTLVMLILIKIIFMLSGGSIPNTRGKAIIISVISVGVGGCFYLFISMKTGLLRQVIGKVRVPLLSKLVKKHA</sequence>
<feature type="transmembrane region" description="Helical" evidence="6">
    <location>
        <begin position="398"/>
        <end position="419"/>
    </location>
</feature>
<keyword evidence="2" id="KW-1003">Cell membrane</keyword>
<feature type="transmembrane region" description="Helical" evidence="6">
    <location>
        <begin position="425"/>
        <end position="442"/>
    </location>
</feature>
<evidence type="ECO:0000256" key="2">
    <source>
        <dbReference type="ARBA" id="ARBA00022475"/>
    </source>
</evidence>
<name>A0A6N8CVW5_9BACI</name>
<dbReference type="CDD" id="cd13124">
    <property type="entry name" value="MATE_SpoVB_like"/>
    <property type="match status" value="1"/>
</dbReference>
<gene>
    <name evidence="7" type="ORF">GMB86_11060</name>
</gene>